<organism evidence="1 2">
    <name type="scientific">Shewanella xiamenensis</name>
    <dbReference type="NCBI Taxonomy" id="332186"/>
    <lineage>
        <taxon>Bacteria</taxon>
        <taxon>Pseudomonadati</taxon>
        <taxon>Pseudomonadota</taxon>
        <taxon>Gammaproteobacteria</taxon>
        <taxon>Alteromonadales</taxon>
        <taxon>Shewanellaceae</taxon>
        <taxon>Shewanella</taxon>
    </lineage>
</organism>
<comment type="caution">
    <text evidence="1">The sequence shown here is derived from an EMBL/GenBank/DDBJ whole genome shotgun (WGS) entry which is preliminary data.</text>
</comment>
<protein>
    <submittedName>
        <fullName evidence="1">Uncharacterized protein</fullName>
    </submittedName>
</protein>
<accession>A0AAE4Q3Y8</accession>
<name>A0AAE4Q3Y8_9GAMM</name>
<reference evidence="1" key="1">
    <citation type="submission" date="2023-05" db="EMBL/GenBank/DDBJ databases">
        <title>Colonisation of extended spectrum b-lactamase- and carbapenemase-producing bacteria on hospital surfaces from low- and middle-income countries.</title>
        <authorList>
            <person name="Nieto-Rosado M."/>
            <person name="Sands K."/>
            <person name="Iregbu K."/>
            <person name="Zahra R."/>
            <person name="Mazarati J.B."/>
            <person name="Mehtar S."/>
            <person name="Barnards-Group B."/>
            <person name="Walsh T.R."/>
        </authorList>
    </citation>
    <scope>NUCLEOTIDE SEQUENCE</scope>
    <source>
        <strain evidence="1">PP-E493</strain>
    </source>
</reference>
<dbReference type="AlphaFoldDB" id="A0AAE4Q3Y8"/>
<proteinExistence type="predicted"/>
<evidence type="ECO:0000313" key="2">
    <source>
        <dbReference type="Proteomes" id="UP001187859"/>
    </source>
</evidence>
<dbReference type="Proteomes" id="UP001187859">
    <property type="component" value="Unassembled WGS sequence"/>
</dbReference>
<sequence>MTNQSIAVTRPAVQAVHAVQAVPILSAPTTAQEANAFMNQFNFDLKNHYHVSMRRLMVDVHTRHGDALADANPISAARYRGMAQGLERVALQVLNDSVLYHACSELVDELERLHEDMMAEPEH</sequence>
<dbReference type="RefSeq" id="WP_317520583.1">
    <property type="nucleotide sequence ID" value="NZ_JASGOQ010000001.1"/>
</dbReference>
<evidence type="ECO:0000313" key="1">
    <source>
        <dbReference type="EMBL" id="MDV5392253.1"/>
    </source>
</evidence>
<dbReference type="EMBL" id="JASGOQ010000001">
    <property type="protein sequence ID" value="MDV5392253.1"/>
    <property type="molecule type" value="Genomic_DNA"/>
</dbReference>
<gene>
    <name evidence="1" type="ORF">QM089_18840</name>
</gene>